<keyword evidence="4" id="KW-1185">Reference proteome</keyword>
<name>A0ABP8MRK3_9BACT</name>
<evidence type="ECO:0000313" key="3">
    <source>
        <dbReference type="EMBL" id="GAA4454964.1"/>
    </source>
</evidence>
<keyword evidence="2" id="KW-0812">Transmembrane</keyword>
<accession>A0ABP8MRK3</accession>
<protein>
    <submittedName>
        <fullName evidence="3">Uncharacterized protein</fullName>
    </submittedName>
</protein>
<keyword evidence="2" id="KW-1133">Transmembrane helix</keyword>
<evidence type="ECO:0000313" key="4">
    <source>
        <dbReference type="Proteomes" id="UP001501175"/>
    </source>
</evidence>
<evidence type="ECO:0000256" key="2">
    <source>
        <dbReference type="SAM" id="Phobius"/>
    </source>
</evidence>
<gene>
    <name evidence="3" type="ORF">GCM10023189_22190</name>
</gene>
<dbReference type="Proteomes" id="UP001501175">
    <property type="component" value="Unassembled WGS sequence"/>
</dbReference>
<comment type="caution">
    <text evidence="3">The sequence shown here is derived from an EMBL/GenBank/DDBJ whole genome shotgun (WGS) entry which is preliminary data.</text>
</comment>
<reference evidence="4" key="1">
    <citation type="journal article" date="2019" name="Int. J. Syst. Evol. Microbiol.">
        <title>The Global Catalogue of Microorganisms (GCM) 10K type strain sequencing project: providing services to taxonomists for standard genome sequencing and annotation.</title>
        <authorList>
            <consortium name="The Broad Institute Genomics Platform"/>
            <consortium name="The Broad Institute Genome Sequencing Center for Infectious Disease"/>
            <person name="Wu L."/>
            <person name="Ma J."/>
        </authorList>
    </citation>
    <scope>NUCLEOTIDE SEQUENCE [LARGE SCALE GENOMIC DNA]</scope>
    <source>
        <strain evidence="4">JCM 17927</strain>
    </source>
</reference>
<sequence length="75" mass="8940">MKLVDTLLLAAAIGSLILWIMEYMRVGFVESYWLLLVCLAFLFSFQFIRQKRRQENKEVSPTIRQMAENQKKKKK</sequence>
<proteinExistence type="predicted"/>
<dbReference type="RefSeq" id="WP_345243444.1">
    <property type="nucleotide sequence ID" value="NZ_BAABHD010000024.1"/>
</dbReference>
<dbReference type="EMBL" id="BAABHD010000024">
    <property type="protein sequence ID" value="GAA4454964.1"/>
    <property type="molecule type" value="Genomic_DNA"/>
</dbReference>
<feature type="region of interest" description="Disordered" evidence="1">
    <location>
        <begin position="54"/>
        <end position="75"/>
    </location>
</feature>
<feature type="transmembrane region" description="Helical" evidence="2">
    <location>
        <begin position="7"/>
        <end position="26"/>
    </location>
</feature>
<feature type="transmembrane region" description="Helical" evidence="2">
    <location>
        <begin position="32"/>
        <end position="48"/>
    </location>
</feature>
<evidence type="ECO:0000256" key="1">
    <source>
        <dbReference type="SAM" id="MobiDB-lite"/>
    </source>
</evidence>
<keyword evidence="2" id="KW-0472">Membrane</keyword>
<organism evidence="3 4">
    <name type="scientific">Nibrella saemangeumensis</name>
    <dbReference type="NCBI Taxonomy" id="1084526"/>
    <lineage>
        <taxon>Bacteria</taxon>
        <taxon>Pseudomonadati</taxon>
        <taxon>Bacteroidota</taxon>
        <taxon>Cytophagia</taxon>
        <taxon>Cytophagales</taxon>
        <taxon>Spirosomataceae</taxon>
        <taxon>Nibrella</taxon>
    </lineage>
</organism>